<organism evidence="1 2">
    <name type="scientific">Rosa chinensis</name>
    <name type="common">China rose</name>
    <dbReference type="NCBI Taxonomy" id="74649"/>
    <lineage>
        <taxon>Eukaryota</taxon>
        <taxon>Viridiplantae</taxon>
        <taxon>Streptophyta</taxon>
        <taxon>Embryophyta</taxon>
        <taxon>Tracheophyta</taxon>
        <taxon>Spermatophyta</taxon>
        <taxon>Magnoliopsida</taxon>
        <taxon>eudicotyledons</taxon>
        <taxon>Gunneridae</taxon>
        <taxon>Pentapetalae</taxon>
        <taxon>rosids</taxon>
        <taxon>fabids</taxon>
        <taxon>Rosales</taxon>
        <taxon>Rosaceae</taxon>
        <taxon>Rosoideae</taxon>
        <taxon>Rosoideae incertae sedis</taxon>
        <taxon>Rosa</taxon>
    </lineage>
</organism>
<sequence length="50" mass="5825">MDKDNKCVSTLLFSDLRERERKSSPLVHYQIKGKKNTCIISSFLLSFFIS</sequence>
<evidence type="ECO:0000313" key="2">
    <source>
        <dbReference type="Proteomes" id="UP000238479"/>
    </source>
</evidence>
<dbReference type="EMBL" id="PDCK01000040">
    <property type="protein sequence ID" value="PRQ50833.1"/>
    <property type="molecule type" value="Genomic_DNA"/>
</dbReference>
<gene>
    <name evidence="1" type="ORF">RchiOBHm_Chr2g0137601</name>
</gene>
<accession>A0A2P6RWN3</accession>
<dbReference type="Gramene" id="PRQ50833">
    <property type="protein sequence ID" value="PRQ50833"/>
    <property type="gene ID" value="RchiOBHm_Chr2g0137601"/>
</dbReference>
<proteinExistence type="predicted"/>
<dbReference type="AlphaFoldDB" id="A0A2P6RWN3"/>
<keyword evidence="2" id="KW-1185">Reference proteome</keyword>
<protein>
    <submittedName>
        <fullName evidence="1">Uncharacterized protein</fullName>
    </submittedName>
</protein>
<comment type="caution">
    <text evidence="1">The sequence shown here is derived from an EMBL/GenBank/DDBJ whole genome shotgun (WGS) entry which is preliminary data.</text>
</comment>
<evidence type="ECO:0000313" key="1">
    <source>
        <dbReference type="EMBL" id="PRQ50833.1"/>
    </source>
</evidence>
<dbReference type="Proteomes" id="UP000238479">
    <property type="component" value="Chromosome 2"/>
</dbReference>
<reference evidence="1 2" key="1">
    <citation type="journal article" date="2018" name="Nat. Genet.">
        <title>The Rosa genome provides new insights in the design of modern roses.</title>
        <authorList>
            <person name="Bendahmane M."/>
        </authorList>
    </citation>
    <scope>NUCLEOTIDE SEQUENCE [LARGE SCALE GENOMIC DNA]</scope>
    <source>
        <strain evidence="2">cv. Old Blush</strain>
    </source>
</reference>
<name>A0A2P6RWN3_ROSCH</name>